<dbReference type="Proteomes" id="UP000663828">
    <property type="component" value="Unassembled WGS sequence"/>
</dbReference>
<feature type="compositionally biased region" description="Low complexity" evidence="1">
    <location>
        <begin position="27"/>
        <end position="47"/>
    </location>
</feature>
<evidence type="ECO:0000256" key="1">
    <source>
        <dbReference type="SAM" id="MobiDB-lite"/>
    </source>
</evidence>
<feature type="compositionally biased region" description="Polar residues" evidence="1">
    <location>
        <begin position="1"/>
        <end position="14"/>
    </location>
</feature>
<dbReference type="Proteomes" id="UP000663852">
    <property type="component" value="Unassembled WGS sequence"/>
</dbReference>
<keyword evidence="4" id="KW-1185">Reference proteome</keyword>
<protein>
    <submittedName>
        <fullName evidence="2">Uncharacterized protein</fullName>
    </submittedName>
</protein>
<evidence type="ECO:0000313" key="4">
    <source>
        <dbReference type="Proteomes" id="UP000663828"/>
    </source>
</evidence>
<evidence type="ECO:0000313" key="2">
    <source>
        <dbReference type="EMBL" id="CAF0868406.1"/>
    </source>
</evidence>
<proteinExistence type="predicted"/>
<comment type="caution">
    <text evidence="2">The sequence shown here is derived from an EMBL/GenBank/DDBJ whole genome shotgun (WGS) entry which is preliminary data.</text>
</comment>
<dbReference type="EMBL" id="CAJNOR010000288">
    <property type="protein sequence ID" value="CAF0868406.1"/>
    <property type="molecule type" value="Genomic_DNA"/>
</dbReference>
<feature type="region of interest" description="Disordered" evidence="1">
    <location>
        <begin position="1"/>
        <end position="47"/>
    </location>
</feature>
<reference evidence="2" key="1">
    <citation type="submission" date="2021-02" db="EMBL/GenBank/DDBJ databases">
        <authorList>
            <person name="Nowell W R."/>
        </authorList>
    </citation>
    <scope>NUCLEOTIDE SEQUENCE</scope>
</reference>
<dbReference type="EMBL" id="CAJNOJ010000145">
    <property type="protein sequence ID" value="CAF1194849.1"/>
    <property type="molecule type" value="Genomic_DNA"/>
</dbReference>
<accession>A0A813X9L1</accession>
<gene>
    <name evidence="3" type="ORF">EDS130_LOCUS25021</name>
    <name evidence="2" type="ORF">XAT740_LOCUS6361</name>
</gene>
<name>A0A813X9L1_ADIRI</name>
<sequence>MAIRTDLQTNSMNIYSHPENYSPPPSSNESDSSSSSTSSTTNSTSSMNSIHSQLCICPNRDCVIHDIQRLTTIPSELSTTSNPTYGNKNLLLYYAHLERCRRHGLNFHQNTPL</sequence>
<dbReference type="AlphaFoldDB" id="A0A813X9L1"/>
<dbReference type="OrthoDB" id="10047210at2759"/>
<evidence type="ECO:0000313" key="3">
    <source>
        <dbReference type="EMBL" id="CAF1194849.1"/>
    </source>
</evidence>
<organism evidence="2 4">
    <name type="scientific">Adineta ricciae</name>
    <name type="common">Rotifer</name>
    <dbReference type="NCBI Taxonomy" id="249248"/>
    <lineage>
        <taxon>Eukaryota</taxon>
        <taxon>Metazoa</taxon>
        <taxon>Spiralia</taxon>
        <taxon>Gnathifera</taxon>
        <taxon>Rotifera</taxon>
        <taxon>Eurotatoria</taxon>
        <taxon>Bdelloidea</taxon>
        <taxon>Adinetida</taxon>
        <taxon>Adinetidae</taxon>
        <taxon>Adineta</taxon>
    </lineage>
</organism>